<dbReference type="InterPro" id="IPR000432">
    <property type="entry name" value="DNA_mismatch_repair_MutS_C"/>
</dbReference>
<dbReference type="FunFam" id="3.40.1170.10:FF:000001">
    <property type="entry name" value="DNA mismatch repair protein MutS"/>
    <property type="match status" value="1"/>
</dbReference>
<evidence type="ECO:0000259" key="12">
    <source>
        <dbReference type="PROSITE" id="PS00486"/>
    </source>
</evidence>
<dbReference type="PANTHER" id="PTHR11361:SF34">
    <property type="entry name" value="DNA MISMATCH REPAIR PROTEIN MSH1, MITOCHONDRIAL"/>
    <property type="match status" value="1"/>
</dbReference>
<feature type="coiled-coil region" evidence="11">
    <location>
        <begin position="813"/>
        <end position="879"/>
    </location>
</feature>
<evidence type="ECO:0000256" key="5">
    <source>
        <dbReference type="ARBA" id="ARBA00022840"/>
    </source>
</evidence>
<dbReference type="InterPro" id="IPR007695">
    <property type="entry name" value="DNA_mismatch_repair_MutS-lik_N"/>
</dbReference>
<keyword evidence="7 9" id="KW-0234">DNA repair</keyword>
<feature type="domain" description="DNA mismatch repair proteins mutS family" evidence="12">
    <location>
        <begin position="714"/>
        <end position="730"/>
    </location>
</feature>
<evidence type="ECO:0000256" key="6">
    <source>
        <dbReference type="ARBA" id="ARBA00023125"/>
    </source>
</evidence>
<name>A0A5C8EZJ1_BRAPL</name>
<dbReference type="AlphaFoldDB" id="A0A5C8EZJ1"/>
<dbReference type="Gene3D" id="3.40.50.300">
    <property type="entry name" value="P-loop containing nucleotide triphosphate hydrolases"/>
    <property type="match status" value="1"/>
</dbReference>
<proteinExistence type="inferred from homology"/>
<dbReference type="InterPro" id="IPR036678">
    <property type="entry name" value="MutS_con_dom_sf"/>
</dbReference>
<dbReference type="GO" id="GO:0140664">
    <property type="term" value="F:ATP-dependent DNA damage sensor activity"/>
    <property type="evidence" value="ECO:0007669"/>
    <property type="project" value="InterPro"/>
</dbReference>
<comment type="similarity">
    <text evidence="1 9 10">Belongs to the DNA mismatch repair MutS family.</text>
</comment>
<organism evidence="13 14">
    <name type="scientific">Brachyspira pilosicoli</name>
    <name type="common">Serpulina pilosicoli</name>
    <dbReference type="NCBI Taxonomy" id="52584"/>
    <lineage>
        <taxon>Bacteria</taxon>
        <taxon>Pseudomonadati</taxon>
        <taxon>Spirochaetota</taxon>
        <taxon>Spirochaetia</taxon>
        <taxon>Brachyspirales</taxon>
        <taxon>Brachyspiraceae</taxon>
        <taxon>Brachyspira</taxon>
    </lineage>
</organism>
<dbReference type="PROSITE" id="PS00486">
    <property type="entry name" value="DNA_MISMATCH_REPAIR_2"/>
    <property type="match status" value="1"/>
</dbReference>
<gene>
    <name evidence="9 13" type="primary">mutS</name>
    <name evidence="13" type="ORF">EPJ72_04900</name>
</gene>
<dbReference type="SUPFAM" id="SSF48334">
    <property type="entry name" value="DNA repair protein MutS, domain III"/>
    <property type="match status" value="1"/>
</dbReference>
<evidence type="ECO:0000256" key="2">
    <source>
        <dbReference type="ARBA" id="ARBA00021982"/>
    </source>
</evidence>
<dbReference type="SMART" id="SM00534">
    <property type="entry name" value="MUTSac"/>
    <property type="match status" value="1"/>
</dbReference>
<dbReference type="NCBIfam" id="TIGR01070">
    <property type="entry name" value="mutS1"/>
    <property type="match status" value="1"/>
</dbReference>
<dbReference type="Gene3D" id="3.30.420.110">
    <property type="entry name" value="MutS, connector domain"/>
    <property type="match status" value="1"/>
</dbReference>
<keyword evidence="11" id="KW-0175">Coiled coil</keyword>
<comment type="caution">
    <text evidence="13">The sequence shown here is derived from an EMBL/GenBank/DDBJ whole genome shotgun (WGS) entry which is preliminary data.</text>
</comment>
<dbReference type="Pfam" id="PF05188">
    <property type="entry name" value="MutS_II"/>
    <property type="match status" value="1"/>
</dbReference>
<dbReference type="GO" id="GO:0003684">
    <property type="term" value="F:damaged DNA binding"/>
    <property type="evidence" value="ECO:0007669"/>
    <property type="project" value="UniProtKB-UniRule"/>
</dbReference>
<dbReference type="InterPro" id="IPR036187">
    <property type="entry name" value="DNA_mismatch_repair_MutS_sf"/>
</dbReference>
<dbReference type="GO" id="GO:0005524">
    <property type="term" value="F:ATP binding"/>
    <property type="evidence" value="ECO:0007669"/>
    <property type="project" value="UniProtKB-UniRule"/>
</dbReference>
<sequence>MQETFFSSEESSENLNKEEKLTPMMRQYKEIKNKYSDSILLFRMGDFYEVFFEDAKIVSDLLGLTLTKRANVPMAGVPYHAIDNYLSKLVKSGRKIAICDQMEDPKTAKGIVKREVTQVITPGTIAENKYLESKSNNYLVSIIVSKSENNIAIGICDISTGELCVTEIENNNNNIKDFLGEICEEIIRFSPKEIMTIESVKESRIIKEIQNRFSNIFFSTTPNYTAEYSYAYKLLTNHFKTISLKSFGIEDKHLIISLLGSLIYYLQELSKTSLEHISNIKLYNRKDSMTLDYATISSLEILETIRNDNNKMTLFDTIDKTKTSMGARYLKRIIVEPLLNIDEINKRLNNVEYFYKNQKFMYIIMDMLSDVGDIERLASKLALGRINPKELVSLKRFLFSSLEIITELVLNNFDDVNFEEINDIKIITDLIERAILEDPKIVLNEGDIIKDDYDEKLKKYNEARREGRTWISELENEYKSITTINNLKIRYNNVIGYYIEITKSNISLVPKDFIKRQTLVGSERYTTSKLMEYEKTINEANEKSYALEYEIFIEVRNKVNEYLASILKMAKIISVIDVYASLACLAAEENYTKPIITDDGIIDIKEGRHPVVEANLKNESFIANDTYLDNKNEHLLIITGPNMSGKSTYLRQTALIVLLAQIGSFVPAKSAKISIVDRIFTRVGASDNIAKGESTFLVEMNETAYILNHCTDKSLVIMDEIGRGTSTYDGLSIAWAIVEYLVNEENKKSKTLFATHYHELTMLEDLEGVKNYKVLVEEYKDEIIFMKKVIEGAAESSYGIYAAKIAGTPNKVIQRASEILKKLENEAGIQVENIEINNKKSPDILPFNAKFDEKKEEKINSEEKIESEIEKEIKDLNINDITPIEALNLINKWKRDLN</sequence>
<dbReference type="GO" id="GO:0030983">
    <property type="term" value="F:mismatched DNA binding"/>
    <property type="evidence" value="ECO:0007669"/>
    <property type="project" value="InterPro"/>
</dbReference>
<dbReference type="FunFam" id="3.40.50.300:FF:000870">
    <property type="entry name" value="MutS protein homolog 4"/>
    <property type="match status" value="1"/>
</dbReference>
<reference evidence="13 14" key="1">
    <citation type="journal article" date="1992" name="Lakartidningen">
        <title>[Penicillin V and not amoxicillin is the first choice preparation in acute otitis].</title>
        <authorList>
            <person name="Kamme C."/>
            <person name="Lundgren K."/>
            <person name="Prellner K."/>
        </authorList>
    </citation>
    <scope>NUCLEOTIDE SEQUENCE [LARGE SCALE GENOMIC DNA]</scope>
    <source>
        <strain evidence="13 14">PC5538III-hc</strain>
    </source>
</reference>
<evidence type="ECO:0000256" key="1">
    <source>
        <dbReference type="ARBA" id="ARBA00006271"/>
    </source>
</evidence>
<dbReference type="SMART" id="SM00533">
    <property type="entry name" value="MUTSd"/>
    <property type="match status" value="1"/>
</dbReference>
<dbReference type="OrthoDB" id="9802448at2"/>
<keyword evidence="3 9" id="KW-0547">Nucleotide-binding</keyword>
<dbReference type="InterPro" id="IPR017261">
    <property type="entry name" value="DNA_mismatch_repair_MutS/MSH"/>
</dbReference>
<accession>A0A5C8EZJ1</accession>
<dbReference type="CDD" id="cd03284">
    <property type="entry name" value="ABC_MutS1"/>
    <property type="match status" value="1"/>
</dbReference>
<keyword evidence="6 9" id="KW-0238">DNA-binding</keyword>
<dbReference type="GO" id="GO:0006298">
    <property type="term" value="P:mismatch repair"/>
    <property type="evidence" value="ECO:0007669"/>
    <property type="project" value="UniProtKB-UniRule"/>
</dbReference>
<dbReference type="Gene3D" id="1.10.1420.10">
    <property type="match status" value="2"/>
</dbReference>
<dbReference type="SUPFAM" id="SSF52540">
    <property type="entry name" value="P-loop containing nucleoside triphosphate hydrolases"/>
    <property type="match status" value="1"/>
</dbReference>
<evidence type="ECO:0000256" key="7">
    <source>
        <dbReference type="ARBA" id="ARBA00023204"/>
    </source>
</evidence>
<comment type="function">
    <text evidence="8 9">This protein is involved in the repair of mismatches in DNA. It is possible that it carries out the mismatch recognition step. This protein has a weak ATPase activity.</text>
</comment>
<keyword evidence="5 9" id="KW-0067">ATP-binding</keyword>
<dbReference type="InterPro" id="IPR045076">
    <property type="entry name" value="MutS"/>
</dbReference>
<dbReference type="InterPro" id="IPR016151">
    <property type="entry name" value="DNA_mismatch_repair_MutS_N"/>
</dbReference>
<dbReference type="HAMAP" id="MF_00096">
    <property type="entry name" value="MutS"/>
    <property type="match status" value="1"/>
</dbReference>
<dbReference type="SUPFAM" id="SSF53150">
    <property type="entry name" value="DNA repair protein MutS, domain II"/>
    <property type="match status" value="1"/>
</dbReference>
<dbReference type="PIRSF" id="PIRSF037677">
    <property type="entry name" value="DNA_mis_repair_Msh6"/>
    <property type="match status" value="1"/>
</dbReference>
<dbReference type="InterPro" id="IPR007860">
    <property type="entry name" value="DNA_mmatch_repair_MutS_con_dom"/>
</dbReference>
<dbReference type="InterPro" id="IPR005748">
    <property type="entry name" value="DNA_mismatch_repair_MutS"/>
</dbReference>
<dbReference type="Pfam" id="PF01624">
    <property type="entry name" value="MutS_I"/>
    <property type="match status" value="1"/>
</dbReference>
<dbReference type="Gene3D" id="3.40.1170.10">
    <property type="entry name" value="DNA repair protein MutS, domain I"/>
    <property type="match status" value="1"/>
</dbReference>
<dbReference type="EMBL" id="SAXY01000030">
    <property type="protein sequence ID" value="TXJ43246.1"/>
    <property type="molecule type" value="Genomic_DNA"/>
</dbReference>
<evidence type="ECO:0000313" key="13">
    <source>
        <dbReference type="EMBL" id="TXJ43246.1"/>
    </source>
</evidence>
<evidence type="ECO:0000256" key="10">
    <source>
        <dbReference type="RuleBase" id="RU003756"/>
    </source>
</evidence>
<evidence type="ECO:0000256" key="9">
    <source>
        <dbReference type="HAMAP-Rule" id="MF_00096"/>
    </source>
</evidence>
<feature type="binding site" evidence="9">
    <location>
        <begin position="640"/>
        <end position="647"/>
    </location>
    <ligand>
        <name>ATP</name>
        <dbReference type="ChEBI" id="CHEBI:30616"/>
    </ligand>
</feature>
<evidence type="ECO:0000256" key="4">
    <source>
        <dbReference type="ARBA" id="ARBA00022763"/>
    </source>
</evidence>
<evidence type="ECO:0000313" key="14">
    <source>
        <dbReference type="Proteomes" id="UP000323176"/>
    </source>
</evidence>
<dbReference type="InterPro" id="IPR007696">
    <property type="entry name" value="DNA_mismatch_repair_MutS_core"/>
</dbReference>
<dbReference type="Pfam" id="PF05190">
    <property type="entry name" value="MutS_IV"/>
    <property type="match status" value="1"/>
</dbReference>
<dbReference type="GO" id="GO:0005829">
    <property type="term" value="C:cytosol"/>
    <property type="evidence" value="ECO:0007669"/>
    <property type="project" value="TreeGrafter"/>
</dbReference>
<evidence type="ECO:0000256" key="3">
    <source>
        <dbReference type="ARBA" id="ARBA00022741"/>
    </source>
</evidence>
<dbReference type="Pfam" id="PF00488">
    <property type="entry name" value="MutS_V"/>
    <property type="match status" value="1"/>
</dbReference>
<dbReference type="InterPro" id="IPR007861">
    <property type="entry name" value="DNA_mismatch_repair_MutS_clamp"/>
</dbReference>
<protein>
    <recommendedName>
        <fullName evidence="2 9">DNA mismatch repair protein MutS</fullName>
    </recommendedName>
</protein>
<dbReference type="NCBIfam" id="NF003810">
    <property type="entry name" value="PRK05399.1"/>
    <property type="match status" value="1"/>
</dbReference>
<keyword evidence="4 9" id="KW-0227">DNA damage</keyword>
<dbReference type="Proteomes" id="UP000323176">
    <property type="component" value="Unassembled WGS sequence"/>
</dbReference>
<dbReference type="PANTHER" id="PTHR11361">
    <property type="entry name" value="DNA MISMATCH REPAIR PROTEIN MUTS FAMILY MEMBER"/>
    <property type="match status" value="1"/>
</dbReference>
<dbReference type="InterPro" id="IPR027417">
    <property type="entry name" value="P-loop_NTPase"/>
</dbReference>
<dbReference type="SUPFAM" id="SSF55271">
    <property type="entry name" value="DNA repair protein MutS, domain I"/>
    <property type="match status" value="1"/>
</dbReference>
<evidence type="ECO:0000256" key="11">
    <source>
        <dbReference type="SAM" id="Coils"/>
    </source>
</evidence>
<dbReference type="Pfam" id="PF05192">
    <property type="entry name" value="MutS_III"/>
    <property type="match status" value="1"/>
</dbReference>
<evidence type="ECO:0000256" key="8">
    <source>
        <dbReference type="ARBA" id="ARBA00024647"/>
    </source>
</evidence>